<keyword evidence="1" id="KW-0378">Hydrolase</keyword>
<dbReference type="AlphaFoldDB" id="A0A839N6T3"/>
<dbReference type="RefSeq" id="WP_221185650.1">
    <property type="nucleotide sequence ID" value="NZ_JACHVQ010000003.1"/>
</dbReference>
<dbReference type="SUPFAM" id="SSF54197">
    <property type="entry name" value="HIT-like"/>
    <property type="match status" value="1"/>
</dbReference>
<gene>
    <name evidence="1" type="ORF">FHU39_003481</name>
</gene>
<dbReference type="GO" id="GO:0016787">
    <property type="term" value="F:hydrolase activity"/>
    <property type="evidence" value="ECO:0007669"/>
    <property type="project" value="UniProtKB-KW"/>
</dbReference>
<proteinExistence type="predicted"/>
<keyword evidence="2" id="KW-1185">Reference proteome</keyword>
<dbReference type="Proteomes" id="UP000559182">
    <property type="component" value="Unassembled WGS sequence"/>
</dbReference>
<dbReference type="InterPro" id="IPR036265">
    <property type="entry name" value="HIT-like_sf"/>
</dbReference>
<reference evidence="1 2" key="1">
    <citation type="submission" date="2020-08" db="EMBL/GenBank/DDBJ databases">
        <title>Sequencing the genomes of 1000 actinobacteria strains.</title>
        <authorList>
            <person name="Klenk H.-P."/>
        </authorList>
    </citation>
    <scope>NUCLEOTIDE SEQUENCE [LARGE SCALE GENOMIC DNA]</scope>
    <source>
        <strain evidence="1 2">DSM 105369</strain>
    </source>
</reference>
<accession>A0A839N6T3</accession>
<evidence type="ECO:0000313" key="1">
    <source>
        <dbReference type="EMBL" id="MBB2893450.1"/>
    </source>
</evidence>
<name>A0A839N6T3_9MICO</name>
<dbReference type="EMBL" id="JACHVQ010000003">
    <property type="protein sequence ID" value="MBB2893450.1"/>
    <property type="molecule type" value="Genomic_DNA"/>
</dbReference>
<comment type="caution">
    <text evidence="1">The sequence shown here is derived from an EMBL/GenBank/DDBJ whole genome shotgun (WGS) entry which is preliminary data.</text>
</comment>
<sequence length="154" mass="16690">MKTNTDDRPCLICSLEDAPESARVFRDELWAAETVAGYDVPGWFFLRARRHAEQITALEPAELAAFGQRARDLSAAMREATGAPAVYLLHFGENYGHFHAVMAARGSDVPPQLRGGKLLQLAPDALDTEASLALVPVVRTAYEQLAAQPTGGAR</sequence>
<evidence type="ECO:0000313" key="2">
    <source>
        <dbReference type="Proteomes" id="UP000559182"/>
    </source>
</evidence>
<protein>
    <submittedName>
        <fullName evidence="1">Diadenosine tetraphosphate (Ap4A) HIT family hydrolase</fullName>
    </submittedName>
</protein>
<dbReference type="Gene3D" id="3.30.428.10">
    <property type="entry name" value="HIT-like"/>
    <property type="match status" value="1"/>
</dbReference>
<organism evidence="1 2">
    <name type="scientific">Flexivirga oryzae</name>
    <dbReference type="NCBI Taxonomy" id="1794944"/>
    <lineage>
        <taxon>Bacteria</taxon>
        <taxon>Bacillati</taxon>
        <taxon>Actinomycetota</taxon>
        <taxon>Actinomycetes</taxon>
        <taxon>Micrococcales</taxon>
        <taxon>Dermacoccaceae</taxon>
        <taxon>Flexivirga</taxon>
    </lineage>
</organism>